<dbReference type="OrthoDB" id="9788221at2"/>
<organism evidence="4 5">
    <name type="scientific">Hungatella hathewayi WAL-18680</name>
    <dbReference type="NCBI Taxonomy" id="742737"/>
    <lineage>
        <taxon>Bacteria</taxon>
        <taxon>Bacillati</taxon>
        <taxon>Bacillota</taxon>
        <taxon>Clostridia</taxon>
        <taxon>Lachnospirales</taxon>
        <taxon>Lachnospiraceae</taxon>
        <taxon>Hungatella</taxon>
    </lineage>
</organism>
<evidence type="ECO:0000256" key="2">
    <source>
        <dbReference type="ARBA" id="ARBA00023235"/>
    </source>
</evidence>
<dbReference type="EMBL" id="ADLN01000128">
    <property type="protein sequence ID" value="EHI56909.1"/>
    <property type="molecule type" value="Genomic_DNA"/>
</dbReference>
<comment type="caution">
    <text evidence="4">The sequence shown here is derived from an EMBL/GenBank/DDBJ whole genome shotgun (WGS) entry which is preliminary data.</text>
</comment>
<evidence type="ECO:0000256" key="1">
    <source>
        <dbReference type="ARBA" id="ARBA00008270"/>
    </source>
</evidence>
<name>G5INN5_9FIRM</name>
<dbReference type="PANTHER" id="PTHR13774:SF39">
    <property type="entry name" value="BIOSYNTHESIS PROTEIN, PUTATIVE-RELATED"/>
    <property type="match status" value="1"/>
</dbReference>
<dbReference type="Gene3D" id="3.10.310.10">
    <property type="entry name" value="Diaminopimelate Epimerase, Chain A, domain 1"/>
    <property type="match status" value="2"/>
</dbReference>
<protein>
    <recommendedName>
        <fullName evidence="6">Phenazine biosynthesis protein PhzF family</fullName>
    </recommendedName>
</protein>
<dbReference type="RefSeq" id="WP_006783101.1">
    <property type="nucleotide sequence ID" value="NZ_CP040506.1"/>
</dbReference>
<dbReference type="GO" id="GO:0005737">
    <property type="term" value="C:cytoplasm"/>
    <property type="evidence" value="ECO:0007669"/>
    <property type="project" value="TreeGrafter"/>
</dbReference>
<reference evidence="4 5" key="1">
    <citation type="submission" date="2011-08" db="EMBL/GenBank/DDBJ databases">
        <title>The Genome Sequence of Clostridium hathewayi WAL-18680.</title>
        <authorList>
            <consortium name="The Broad Institute Genome Sequencing Platform"/>
            <person name="Earl A."/>
            <person name="Ward D."/>
            <person name="Feldgarden M."/>
            <person name="Gevers D."/>
            <person name="Finegold S.M."/>
            <person name="Summanen P.H."/>
            <person name="Molitoris D.R."/>
            <person name="Song M."/>
            <person name="Daigneault M."/>
            <person name="Allen-Vercoe E."/>
            <person name="Young S.K."/>
            <person name="Zeng Q."/>
            <person name="Gargeya S."/>
            <person name="Fitzgerald M."/>
            <person name="Haas B."/>
            <person name="Abouelleil A."/>
            <person name="Alvarado L."/>
            <person name="Arachchi H.M."/>
            <person name="Berlin A."/>
            <person name="Brown A."/>
            <person name="Chapman S.B."/>
            <person name="Chen Z."/>
            <person name="Dunbar C."/>
            <person name="Freedman E."/>
            <person name="Gearin G."/>
            <person name="Gellesch M."/>
            <person name="Goldberg J."/>
            <person name="Griggs A."/>
            <person name="Gujja S."/>
            <person name="Heiman D."/>
            <person name="Howarth C."/>
            <person name="Larson L."/>
            <person name="Lui A."/>
            <person name="MacDonald P.J.P."/>
            <person name="Montmayeur A."/>
            <person name="Murphy C."/>
            <person name="Neiman D."/>
            <person name="Pearson M."/>
            <person name="Priest M."/>
            <person name="Roberts A."/>
            <person name="Saif S."/>
            <person name="Shea T."/>
            <person name="Shenoy N."/>
            <person name="Sisk P."/>
            <person name="Stolte C."/>
            <person name="Sykes S."/>
            <person name="Wortman J."/>
            <person name="Nusbaum C."/>
            <person name="Birren B."/>
        </authorList>
    </citation>
    <scope>NUCLEOTIDE SEQUENCE [LARGE SCALE GENOMIC DNA]</scope>
    <source>
        <strain evidence="4 5">WAL-18680</strain>
    </source>
</reference>
<dbReference type="PATRIC" id="fig|742737.3.peg.5106"/>
<evidence type="ECO:0000313" key="4">
    <source>
        <dbReference type="EMBL" id="EHI56909.1"/>
    </source>
</evidence>
<dbReference type="InterPro" id="IPR003719">
    <property type="entry name" value="Phenazine_PhzF-like"/>
</dbReference>
<dbReference type="Pfam" id="PF02567">
    <property type="entry name" value="PhzC-PhzF"/>
    <property type="match status" value="1"/>
</dbReference>
<sequence>MEIYVASAFSKNNTGGNKAGVVVRDYHLTDKQKIKIARQLGYSETAFISASRNADFQFEYFTPVEEVPMCGHATIAAFVVLKHLGMLSKPEYKIETKSGILTINIDDDVILMQQNLPSYFDIISSSEIAKCIDNSILQNDYPIQIVSTGLKDILVPINHIENLQNLNPDFEEMINISRDKNVVGIHAFTLINQEHVTAICRNFAPLYGINEESATGTSNCALACYLFKYGIKKDTYLFEQGYELHNPSRIIVHIQSENNTISNVAVGGNGYLVETLSIDLDSKNAH</sequence>
<evidence type="ECO:0008006" key="6">
    <source>
        <dbReference type="Google" id="ProtNLM"/>
    </source>
</evidence>
<dbReference type="SUPFAM" id="SSF54506">
    <property type="entry name" value="Diaminopimelate epimerase-like"/>
    <property type="match status" value="1"/>
</dbReference>
<dbReference type="PANTHER" id="PTHR13774">
    <property type="entry name" value="PHENAZINE BIOSYNTHESIS PROTEIN"/>
    <property type="match status" value="1"/>
</dbReference>
<dbReference type="GO" id="GO:0016853">
    <property type="term" value="F:isomerase activity"/>
    <property type="evidence" value="ECO:0007669"/>
    <property type="project" value="UniProtKB-KW"/>
</dbReference>
<feature type="active site" evidence="3">
    <location>
        <position position="44"/>
    </location>
</feature>
<evidence type="ECO:0000256" key="3">
    <source>
        <dbReference type="PIRSR" id="PIRSR016184-1"/>
    </source>
</evidence>
<keyword evidence="2" id="KW-0413">Isomerase</keyword>
<accession>G5INN5</accession>
<comment type="similarity">
    <text evidence="1">Belongs to the PhzF family.</text>
</comment>
<dbReference type="Proteomes" id="UP000005384">
    <property type="component" value="Unassembled WGS sequence"/>
</dbReference>
<dbReference type="AlphaFoldDB" id="G5INN5"/>
<dbReference type="HOGENOM" id="CLU_048756_0_2_9"/>
<dbReference type="PIRSF" id="PIRSF016184">
    <property type="entry name" value="PhzC_PhzF"/>
    <property type="match status" value="1"/>
</dbReference>
<keyword evidence="5" id="KW-1185">Reference proteome</keyword>
<dbReference type="NCBIfam" id="TIGR00654">
    <property type="entry name" value="PhzF_family"/>
    <property type="match status" value="1"/>
</dbReference>
<gene>
    <name evidence="4" type="ORF">HMPREF9473_05113</name>
</gene>
<proteinExistence type="inferred from homology"/>
<evidence type="ECO:0000313" key="5">
    <source>
        <dbReference type="Proteomes" id="UP000005384"/>
    </source>
</evidence>